<evidence type="ECO:0000256" key="1">
    <source>
        <dbReference type="SAM" id="Phobius"/>
    </source>
</evidence>
<dbReference type="OrthoDB" id="1696305at2759"/>
<evidence type="ECO:0000313" key="3">
    <source>
        <dbReference type="Proteomes" id="UP000224567"/>
    </source>
</evidence>
<reference evidence="2 3" key="1">
    <citation type="journal article" date="2017" name="Genome Biol.">
        <title>New reference genome sequences of hot pepper reveal the massive evolution of plant disease-resistance genes by retroduplication.</title>
        <authorList>
            <person name="Kim S."/>
            <person name="Park J."/>
            <person name="Yeom S.I."/>
            <person name="Kim Y.M."/>
            <person name="Seo E."/>
            <person name="Kim K.T."/>
            <person name="Kim M.S."/>
            <person name="Lee J.M."/>
            <person name="Cheong K."/>
            <person name="Shin H.S."/>
            <person name="Kim S.B."/>
            <person name="Han K."/>
            <person name="Lee J."/>
            <person name="Park M."/>
            <person name="Lee H.A."/>
            <person name="Lee H.Y."/>
            <person name="Lee Y."/>
            <person name="Oh S."/>
            <person name="Lee J.H."/>
            <person name="Choi E."/>
            <person name="Choi E."/>
            <person name="Lee S.E."/>
            <person name="Jeon J."/>
            <person name="Kim H."/>
            <person name="Choi G."/>
            <person name="Song H."/>
            <person name="Lee J."/>
            <person name="Lee S.C."/>
            <person name="Kwon J.K."/>
            <person name="Lee H.Y."/>
            <person name="Koo N."/>
            <person name="Hong Y."/>
            <person name="Kim R.W."/>
            <person name="Kang W.H."/>
            <person name="Huh J.H."/>
            <person name="Kang B.C."/>
            <person name="Yang T.J."/>
            <person name="Lee Y.H."/>
            <person name="Bennetzen J.L."/>
            <person name="Choi D."/>
        </authorList>
    </citation>
    <scope>NUCLEOTIDE SEQUENCE [LARGE SCALE GENOMIC DNA]</scope>
    <source>
        <strain evidence="3">cv. PBC81</strain>
    </source>
</reference>
<keyword evidence="3" id="KW-1185">Reference proteome</keyword>
<evidence type="ECO:0000313" key="2">
    <source>
        <dbReference type="EMBL" id="PHT58949.1"/>
    </source>
</evidence>
<protein>
    <submittedName>
        <fullName evidence="2">Uncharacterized protein</fullName>
    </submittedName>
</protein>
<dbReference type="PANTHER" id="PTHR46434:SF1">
    <property type="entry name" value="GENETIC INTERACTOR OF PROHIBITINS 3, MITOCHONDRIAL"/>
    <property type="match status" value="1"/>
</dbReference>
<comment type="caution">
    <text evidence="2">The sequence shown here is derived from an EMBL/GenBank/DDBJ whole genome shotgun (WGS) entry which is preliminary data.</text>
</comment>
<dbReference type="AlphaFoldDB" id="A0A2G2XNC1"/>
<dbReference type="EMBL" id="MLFT02000001">
    <property type="protein sequence ID" value="PHT58949.1"/>
    <property type="molecule type" value="Genomic_DNA"/>
</dbReference>
<accession>A0A2G2XNC1</accession>
<gene>
    <name evidence="2" type="ORF">CQW23_01312</name>
</gene>
<keyword evidence="1" id="KW-0472">Membrane</keyword>
<keyword evidence="1" id="KW-0812">Transmembrane</keyword>
<feature type="transmembrane region" description="Helical" evidence="1">
    <location>
        <begin position="213"/>
        <end position="234"/>
    </location>
</feature>
<dbReference type="Proteomes" id="UP000224567">
    <property type="component" value="Unassembled WGS sequence"/>
</dbReference>
<organism evidence="2 3">
    <name type="scientific">Capsicum baccatum</name>
    <name type="common">Peruvian pepper</name>
    <dbReference type="NCBI Taxonomy" id="33114"/>
    <lineage>
        <taxon>Eukaryota</taxon>
        <taxon>Viridiplantae</taxon>
        <taxon>Streptophyta</taxon>
        <taxon>Embryophyta</taxon>
        <taxon>Tracheophyta</taxon>
        <taxon>Spermatophyta</taxon>
        <taxon>Magnoliopsida</taxon>
        <taxon>eudicotyledons</taxon>
        <taxon>Gunneridae</taxon>
        <taxon>Pentapetalae</taxon>
        <taxon>asterids</taxon>
        <taxon>lamiids</taxon>
        <taxon>Solanales</taxon>
        <taxon>Solanaceae</taxon>
        <taxon>Solanoideae</taxon>
        <taxon>Capsiceae</taxon>
        <taxon>Capsicum</taxon>
    </lineage>
</organism>
<dbReference type="GO" id="GO:0005739">
    <property type="term" value="C:mitochondrion"/>
    <property type="evidence" value="ECO:0007669"/>
    <property type="project" value="TreeGrafter"/>
</dbReference>
<dbReference type="STRING" id="33114.A0A2G2XNC1"/>
<dbReference type="InterPro" id="IPR050896">
    <property type="entry name" value="Mito_lipid_metab_GTPase"/>
</dbReference>
<name>A0A2G2XNC1_CAPBA</name>
<dbReference type="PANTHER" id="PTHR46434">
    <property type="entry name" value="GENETIC INTERACTOR OF PROHIBITINS 3, MITOCHONDRIAL"/>
    <property type="match status" value="1"/>
</dbReference>
<proteinExistence type="predicted"/>
<keyword evidence="1" id="KW-1133">Transmembrane helix</keyword>
<reference evidence="3" key="2">
    <citation type="journal article" date="2017" name="J. Anim. Genet.">
        <title>Multiple reference genome sequences of hot pepper reveal the massive evolution of plant disease resistance genes by retroduplication.</title>
        <authorList>
            <person name="Kim S."/>
            <person name="Park J."/>
            <person name="Yeom S.-I."/>
            <person name="Kim Y.-M."/>
            <person name="Seo E."/>
            <person name="Kim K.-T."/>
            <person name="Kim M.-S."/>
            <person name="Lee J.M."/>
            <person name="Cheong K."/>
            <person name="Shin H.-S."/>
            <person name="Kim S.-B."/>
            <person name="Han K."/>
            <person name="Lee J."/>
            <person name="Park M."/>
            <person name="Lee H.-A."/>
            <person name="Lee H.-Y."/>
            <person name="Lee Y."/>
            <person name="Oh S."/>
            <person name="Lee J.H."/>
            <person name="Choi E."/>
            <person name="Choi E."/>
            <person name="Lee S.E."/>
            <person name="Jeon J."/>
            <person name="Kim H."/>
            <person name="Choi G."/>
            <person name="Song H."/>
            <person name="Lee J."/>
            <person name="Lee S.-C."/>
            <person name="Kwon J.-K."/>
            <person name="Lee H.-Y."/>
            <person name="Koo N."/>
            <person name="Hong Y."/>
            <person name="Kim R.W."/>
            <person name="Kang W.-H."/>
            <person name="Huh J.H."/>
            <person name="Kang B.-C."/>
            <person name="Yang T.-J."/>
            <person name="Lee Y.-H."/>
            <person name="Bennetzen J.L."/>
            <person name="Choi D."/>
        </authorList>
    </citation>
    <scope>NUCLEOTIDE SEQUENCE [LARGE SCALE GENOMIC DNA]</scope>
    <source>
        <strain evidence="3">cv. PBC81</strain>
    </source>
</reference>
<sequence length="235" mass="26833">MNEDENQENVEKPVVCARCHSLRLYEKVKDPSVENLLPNFDFAHAVGLNIGLERGQERVGRLKLTSVLMILTRLTREEQKLVHISKELKPRTYRIKVHSSPPDSLSNETALEEPAFSSLVCIIHFEISQFHYLLVGSSGWMWNYLLFCVCYNLDISTDSTSYGEDRERQHNAGRTFRVSAAGTIFFRNWMLCCWCKFSLVAEKKKKLLMTEDGNLLSLNLVCGISLSLTLALLLS</sequence>